<dbReference type="Pfam" id="PF13412">
    <property type="entry name" value="HTH_24"/>
    <property type="match status" value="1"/>
</dbReference>
<dbReference type="CDD" id="cd00090">
    <property type="entry name" value="HTH_ARSR"/>
    <property type="match status" value="1"/>
</dbReference>
<dbReference type="PANTHER" id="PTHR38600:SF2">
    <property type="entry name" value="SLL0088 PROTEIN"/>
    <property type="match status" value="1"/>
</dbReference>
<dbReference type="EMBL" id="MRTP01000004">
    <property type="protein sequence ID" value="OMF53849.1"/>
    <property type="molecule type" value="Genomic_DNA"/>
</dbReference>
<evidence type="ECO:0000256" key="1">
    <source>
        <dbReference type="ARBA" id="ARBA00023125"/>
    </source>
</evidence>
<dbReference type="GO" id="GO:0003677">
    <property type="term" value="F:DNA binding"/>
    <property type="evidence" value="ECO:0007669"/>
    <property type="project" value="UniProtKB-KW"/>
</dbReference>
<organism evidence="2 3">
    <name type="scientific">Paenibacillus rhizosphaerae</name>
    <dbReference type="NCBI Taxonomy" id="297318"/>
    <lineage>
        <taxon>Bacteria</taxon>
        <taxon>Bacillati</taxon>
        <taxon>Bacillota</taxon>
        <taxon>Bacilli</taxon>
        <taxon>Bacillales</taxon>
        <taxon>Paenibacillaceae</taxon>
        <taxon>Paenibacillus</taxon>
    </lineage>
</organism>
<protein>
    <submittedName>
        <fullName evidence="2">ArsR family transcriptional regulator</fullName>
    </submittedName>
</protein>
<dbReference type="AlphaFoldDB" id="A0A1R1EPZ5"/>
<dbReference type="InterPro" id="IPR036388">
    <property type="entry name" value="WH-like_DNA-bd_sf"/>
</dbReference>
<dbReference type="Gene3D" id="1.10.10.10">
    <property type="entry name" value="Winged helix-like DNA-binding domain superfamily/Winged helix DNA-binding domain"/>
    <property type="match status" value="1"/>
</dbReference>
<evidence type="ECO:0000313" key="3">
    <source>
        <dbReference type="Proteomes" id="UP000187172"/>
    </source>
</evidence>
<dbReference type="Proteomes" id="UP000187172">
    <property type="component" value="Unassembled WGS sequence"/>
</dbReference>
<gene>
    <name evidence="2" type="ORF">BK138_18750</name>
</gene>
<dbReference type="STRING" id="297318.BK138_18750"/>
<accession>A0A1R1EPZ5</accession>
<evidence type="ECO:0000313" key="2">
    <source>
        <dbReference type="EMBL" id="OMF53849.1"/>
    </source>
</evidence>
<dbReference type="InterPro" id="IPR011991">
    <property type="entry name" value="ArsR-like_HTH"/>
</dbReference>
<sequence>MNQQLDISTRDKILQMLKTKGELSAKEITEFIGITSMAVRRHINTLEKEGLIESKTIRQPMGRPSAIYRLTEQAEDFFPNKYHSLTLDLLGELEQDAGTEMVNHLFDRRGESLLKNHTGKMEGKDFAEKVEQLAEIQNENGYMVELQKNNEDEYTLFEHNCPISQIAKKYNHACACELKLFESLLGAEVSRDECLAMGDRKCVYKIRKAHR</sequence>
<name>A0A1R1EPZ5_9BACL</name>
<comment type="caution">
    <text evidence="2">The sequence shown here is derived from an EMBL/GenBank/DDBJ whole genome shotgun (WGS) entry which is preliminary data.</text>
</comment>
<keyword evidence="3" id="KW-1185">Reference proteome</keyword>
<proteinExistence type="predicted"/>
<dbReference type="RefSeq" id="WP_076171711.1">
    <property type="nucleotide sequence ID" value="NZ_MRTP01000004.1"/>
</dbReference>
<keyword evidence="1" id="KW-0238">DNA-binding</keyword>
<dbReference type="PANTHER" id="PTHR38600">
    <property type="entry name" value="TRANSCRIPTIONAL REGULATORY PROTEIN"/>
    <property type="match status" value="1"/>
</dbReference>
<reference evidence="2 3" key="1">
    <citation type="submission" date="2016-11" db="EMBL/GenBank/DDBJ databases">
        <title>Paenibacillus species isolates.</title>
        <authorList>
            <person name="Beno S.M."/>
        </authorList>
    </citation>
    <scope>NUCLEOTIDE SEQUENCE [LARGE SCALE GENOMIC DNA]</scope>
    <source>
        <strain evidence="2 3">FSL R5-0378</strain>
    </source>
</reference>
<dbReference type="SUPFAM" id="SSF46785">
    <property type="entry name" value="Winged helix' DNA-binding domain"/>
    <property type="match status" value="1"/>
</dbReference>
<dbReference type="InterPro" id="IPR036390">
    <property type="entry name" value="WH_DNA-bd_sf"/>
</dbReference>